<keyword evidence="4" id="KW-0378">Hydrolase</keyword>
<dbReference type="RefSeq" id="XP_016605864.1">
    <property type="nucleotide sequence ID" value="XM_016755016.1"/>
</dbReference>
<sequence>MSRSSDRISTAIDQHSDDLRRLSLEIHSHPELGYEEHHAHDVLTKFLDRKGFTVTKHAGGVETAFIAEWEVGGDGNGEPVTIAFLSEYDALPDIGHACGHNLIAISGVAAALACKASLEVTRPPFRTTIKLFGTPAEETRGGKLDLLNANLFNGVDIAIMAHPGNVNVARPFFMAMQELVVEFFGKPAHAAAEPWAGINALDAAVMAYNSVSAMRQQILPTDRVHGIITHGGAAANIIPDYTRLEYYIRSAKIADLRTLKDRITACFQGAATATGCTFKVTECPAYADLKNNSVLAKLFEEEMMKMDADFGDIAVLEKIPRGSTDMGNVTQVIPGIHPLFDIVGAVGKFDIHTKEFERQAAAESAHIATLRCAKALALVGYQCVVDSELRGRVKEDFART</sequence>
<reference evidence="4 5" key="1">
    <citation type="submission" date="2009-08" db="EMBL/GenBank/DDBJ databases">
        <title>The Genome Sequence of Spizellomyces punctatus strain DAOM BR117.</title>
        <authorList>
            <consortium name="The Broad Institute Genome Sequencing Platform"/>
            <person name="Russ C."/>
            <person name="Cuomo C."/>
            <person name="Shea T."/>
            <person name="Young S.K."/>
            <person name="Zeng Q."/>
            <person name="Koehrsen M."/>
            <person name="Haas B."/>
            <person name="Borodovsky M."/>
            <person name="Guigo R."/>
            <person name="Alvarado L."/>
            <person name="Berlin A."/>
            <person name="Bochicchio J."/>
            <person name="Borenstein D."/>
            <person name="Chapman S."/>
            <person name="Chen Z."/>
            <person name="Engels R."/>
            <person name="Freedman E."/>
            <person name="Gellesch M."/>
            <person name="Goldberg J."/>
            <person name="Griggs A."/>
            <person name="Gujja S."/>
            <person name="Heiman D."/>
            <person name="Hepburn T."/>
            <person name="Howarth C."/>
            <person name="Jen D."/>
            <person name="Larson L."/>
            <person name="Lewis B."/>
            <person name="Mehta T."/>
            <person name="Park D."/>
            <person name="Pearson M."/>
            <person name="Roberts A."/>
            <person name="Saif S."/>
            <person name="Shenoy N."/>
            <person name="Sisk P."/>
            <person name="Stolte C."/>
            <person name="Sykes S."/>
            <person name="Thomson T."/>
            <person name="Walk T."/>
            <person name="White J."/>
            <person name="Yandava C."/>
            <person name="Burger G."/>
            <person name="Gray M.W."/>
            <person name="Holland P.W.H."/>
            <person name="King N."/>
            <person name="Lang F.B.F."/>
            <person name="Roger A.J."/>
            <person name="Ruiz-Trillo I."/>
            <person name="Lander E."/>
            <person name="Nusbaum C."/>
        </authorList>
    </citation>
    <scope>NUCLEOTIDE SEQUENCE [LARGE SCALE GENOMIC DNA]</scope>
    <source>
        <strain evidence="4 5">DAOM BR117</strain>
    </source>
</reference>
<dbReference type="AlphaFoldDB" id="A0A0L0HA87"/>
<dbReference type="FunFam" id="3.30.70.360:FF:000004">
    <property type="entry name" value="Peptidase M20 domain-containing protein 2"/>
    <property type="match status" value="1"/>
</dbReference>
<gene>
    <name evidence="4" type="ORF">SPPG_06820</name>
</gene>
<dbReference type="InterPro" id="IPR017439">
    <property type="entry name" value="Amidohydrolase"/>
</dbReference>
<dbReference type="Pfam" id="PF07687">
    <property type="entry name" value="M20_dimer"/>
    <property type="match status" value="1"/>
</dbReference>
<dbReference type="SUPFAM" id="SSF53187">
    <property type="entry name" value="Zn-dependent exopeptidases"/>
    <property type="match status" value="1"/>
</dbReference>
<accession>A0A0L0HA87</accession>
<dbReference type="STRING" id="645134.A0A0L0HA87"/>
<dbReference type="Pfam" id="PF01546">
    <property type="entry name" value="Peptidase_M20"/>
    <property type="match status" value="1"/>
</dbReference>
<dbReference type="InterPro" id="IPR052030">
    <property type="entry name" value="Peptidase_M20/M20A_hydrolases"/>
</dbReference>
<dbReference type="NCBIfam" id="TIGR01891">
    <property type="entry name" value="amidohydrolases"/>
    <property type="match status" value="1"/>
</dbReference>
<dbReference type="Gene3D" id="3.40.630.10">
    <property type="entry name" value="Zn peptidases"/>
    <property type="match status" value="1"/>
</dbReference>
<dbReference type="EMBL" id="KQ257462">
    <property type="protein sequence ID" value="KNC97824.1"/>
    <property type="molecule type" value="Genomic_DNA"/>
</dbReference>
<evidence type="ECO:0000256" key="1">
    <source>
        <dbReference type="ARBA" id="ARBA00006247"/>
    </source>
</evidence>
<proteinExistence type="inferred from homology"/>
<dbReference type="OrthoDB" id="6119954at2759"/>
<keyword evidence="5" id="KW-1185">Reference proteome</keyword>
<evidence type="ECO:0000256" key="2">
    <source>
        <dbReference type="PIRNR" id="PIRNR037226"/>
    </source>
</evidence>
<organism evidence="4 5">
    <name type="scientific">Spizellomyces punctatus (strain DAOM BR117)</name>
    <dbReference type="NCBI Taxonomy" id="645134"/>
    <lineage>
        <taxon>Eukaryota</taxon>
        <taxon>Fungi</taxon>
        <taxon>Fungi incertae sedis</taxon>
        <taxon>Chytridiomycota</taxon>
        <taxon>Chytridiomycota incertae sedis</taxon>
        <taxon>Chytridiomycetes</taxon>
        <taxon>Spizellomycetales</taxon>
        <taxon>Spizellomycetaceae</taxon>
        <taxon>Spizellomyces</taxon>
    </lineage>
</organism>
<dbReference type="GeneID" id="27690094"/>
<dbReference type="OMA" id="HYAITDT"/>
<dbReference type="eggNOG" id="ENOG502QQPD">
    <property type="taxonomic scope" value="Eukaryota"/>
</dbReference>
<evidence type="ECO:0000313" key="4">
    <source>
        <dbReference type="EMBL" id="KNC97824.1"/>
    </source>
</evidence>
<dbReference type="PIRSF" id="PIRSF037226">
    <property type="entry name" value="Amidohydrolase_ACY1L2_prd"/>
    <property type="match status" value="1"/>
</dbReference>
<dbReference type="Gene3D" id="3.30.70.360">
    <property type="match status" value="1"/>
</dbReference>
<dbReference type="VEuPathDB" id="FungiDB:SPPG_06820"/>
<dbReference type="InterPro" id="IPR036264">
    <property type="entry name" value="Bact_exopeptidase_dim_dom"/>
</dbReference>
<evidence type="ECO:0000313" key="5">
    <source>
        <dbReference type="Proteomes" id="UP000053201"/>
    </source>
</evidence>
<dbReference type="PANTHER" id="PTHR30575:SF0">
    <property type="entry name" value="XAA-ARG DIPEPTIDASE"/>
    <property type="match status" value="1"/>
</dbReference>
<dbReference type="CDD" id="cd05672">
    <property type="entry name" value="M20_ACY1L2-like"/>
    <property type="match status" value="1"/>
</dbReference>
<dbReference type="SUPFAM" id="SSF55031">
    <property type="entry name" value="Bacterial exopeptidase dimerisation domain"/>
    <property type="match status" value="1"/>
</dbReference>
<feature type="domain" description="Peptidase M20 dimerisation" evidence="3">
    <location>
        <begin position="180"/>
        <end position="268"/>
    </location>
</feature>
<dbReference type="GO" id="GO:0016805">
    <property type="term" value="F:dipeptidase activity"/>
    <property type="evidence" value="ECO:0007669"/>
    <property type="project" value="InterPro"/>
</dbReference>
<protein>
    <recommendedName>
        <fullName evidence="2">Peptidase M20 domain-containing protein 2</fullName>
    </recommendedName>
</protein>
<dbReference type="PANTHER" id="PTHR30575">
    <property type="entry name" value="PEPTIDASE M20"/>
    <property type="match status" value="1"/>
</dbReference>
<dbReference type="Proteomes" id="UP000053201">
    <property type="component" value="Unassembled WGS sequence"/>
</dbReference>
<comment type="similarity">
    <text evidence="1 2">Belongs to the peptidase M20A family.</text>
</comment>
<evidence type="ECO:0000259" key="3">
    <source>
        <dbReference type="Pfam" id="PF07687"/>
    </source>
</evidence>
<dbReference type="InterPro" id="IPR002933">
    <property type="entry name" value="Peptidase_M20"/>
</dbReference>
<name>A0A0L0HA87_SPIPD</name>
<dbReference type="InterPro" id="IPR011650">
    <property type="entry name" value="Peptidase_M20_dimer"/>
</dbReference>
<dbReference type="InParanoid" id="A0A0L0HA87"/>
<dbReference type="InterPro" id="IPR017144">
    <property type="entry name" value="Xaa-Arg_dipeptidase"/>
</dbReference>